<evidence type="ECO:0000259" key="1">
    <source>
        <dbReference type="Pfam" id="PF13577"/>
    </source>
</evidence>
<sequence>MDPILPGAWQIRVRDRLDILDLYARQSHAVDSSNGAGWAATFTDDGVFTSPTYNLTARGPDELAEFARSSNDAALARGEQFRHVVTAVMLTPVSDGRIDSKAYLMIIATSETGTRIDRSLVMHDELRRVSGRWLVSSRETVRDH</sequence>
<reference evidence="2 3" key="1">
    <citation type="submission" date="2016-10" db="EMBL/GenBank/DDBJ databases">
        <authorList>
            <person name="Varghese N."/>
            <person name="Submissions S."/>
        </authorList>
    </citation>
    <scope>NUCLEOTIDE SEQUENCE [LARGE SCALE GENOMIC DNA]</scope>
    <source>
        <strain evidence="2 3">UNC380MFSha3.1</strain>
    </source>
</reference>
<dbReference type="SUPFAM" id="SSF54427">
    <property type="entry name" value="NTF2-like"/>
    <property type="match status" value="1"/>
</dbReference>
<organism evidence="2 3">
    <name type="scientific">Microbacterium saccharophilum</name>
    <dbReference type="NCBI Taxonomy" id="1213358"/>
    <lineage>
        <taxon>Bacteria</taxon>
        <taxon>Bacillati</taxon>
        <taxon>Actinomycetota</taxon>
        <taxon>Actinomycetes</taxon>
        <taxon>Micrococcales</taxon>
        <taxon>Microbacteriaceae</taxon>
        <taxon>Microbacterium</taxon>
    </lineage>
</organism>
<dbReference type="CDD" id="cd00531">
    <property type="entry name" value="NTF2_like"/>
    <property type="match status" value="1"/>
</dbReference>
<dbReference type="RefSeq" id="WP_051526329.1">
    <property type="nucleotide sequence ID" value="NZ_FOQZ01000003.1"/>
</dbReference>
<comment type="caution">
    <text evidence="2">The sequence shown here is derived from an EMBL/GenBank/DDBJ whole genome shotgun (WGS) entry which is preliminary data.</text>
</comment>
<proteinExistence type="predicted"/>
<accession>A0A7Z7D2R2</accession>
<evidence type="ECO:0000313" key="3">
    <source>
        <dbReference type="Proteomes" id="UP000198702"/>
    </source>
</evidence>
<evidence type="ECO:0000313" key="2">
    <source>
        <dbReference type="EMBL" id="SFI60967.1"/>
    </source>
</evidence>
<dbReference type="Proteomes" id="UP000198702">
    <property type="component" value="Unassembled WGS sequence"/>
</dbReference>
<dbReference type="InterPro" id="IPR032710">
    <property type="entry name" value="NTF2-like_dom_sf"/>
</dbReference>
<dbReference type="AlphaFoldDB" id="A0A7Z7D2R2"/>
<dbReference type="Pfam" id="PF13577">
    <property type="entry name" value="SnoaL_4"/>
    <property type="match status" value="1"/>
</dbReference>
<dbReference type="Gene3D" id="3.10.450.50">
    <property type="match status" value="1"/>
</dbReference>
<gene>
    <name evidence="2" type="ORF">SAMN04487751_2371</name>
</gene>
<protein>
    <submittedName>
        <fullName evidence="2">SnoaL-like domain-containing protein</fullName>
    </submittedName>
</protein>
<name>A0A7Z7D2R2_9MICO</name>
<dbReference type="InterPro" id="IPR037401">
    <property type="entry name" value="SnoaL-like"/>
</dbReference>
<feature type="domain" description="SnoaL-like" evidence="1">
    <location>
        <begin position="12"/>
        <end position="138"/>
    </location>
</feature>
<dbReference type="EMBL" id="FOQZ01000003">
    <property type="protein sequence ID" value="SFI60967.1"/>
    <property type="molecule type" value="Genomic_DNA"/>
</dbReference>